<name>A0ACA9QLT2_9GLOM</name>
<gene>
    <name evidence="1" type="ORF">RPERSI_LOCUS14791</name>
</gene>
<evidence type="ECO:0000313" key="2">
    <source>
        <dbReference type="Proteomes" id="UP000789920"/>
    </source>
</evidence>
<organism evidence="1 2">
    <name type="scientific">Racocetra persica</name>
    <dbReference type="NCBI Taxonomy" id="160502"/>
    <lineage>
        <taxon>Eukaryota</taxon>
        <taxon>Fungi</taxon>
        <taxon>Fungi incertae sedis</taxon>
        <taxon>Mucoromycota</taxon>
        <taxon>Glomeromycotina</taxon>
        <taxon>Glomeromycetes</taxon>
        <taxon>Diversisporales</taxon>
        <taxon>Gigasporaceae</taxon>
        <taxon>Racocetra</taxon>
    </lineage>
</organism>
<dbReference type="Proteomes" id="UP000789920">
    <property type="component" value="Unassembled WGS sequence"/>
</dbReference>
<evidence type="ECO:0000313" key="1">
    <source>
        <dbReference type="EMBL" id="CAG8757042.1"/>
    </source>
</evidence>
<comment type="caution">
    <text evidence="1">The sequence shown here is derived from an EMBL/GenBank/DDBJ whole genome shotgun (WGS) entry which is preliminary data.</text>
</comment>
<proteinExistence type="predicted"/>
<sequence length="248" mass="27648">EIGNCPEESVVSPFDLISSKSHFNFATSVLSLAFSEALLALFAKIHLAKKTATGILCKHLDTQHPGWSTIEIFALTQTVSIQSLTVNQKARFNILLAEWIVSDTLPFLIVGSKALITLLKFFNATLELLSRETIKSIVYNSFISMRGDVQTLFEQISGQISITLDLWTSRANMPFLATVMRHHSNLAYYRLSQEEDSDLQAVTWFLQPFYEITNILSGSTYVTLGLSALLIDDIIDVISLYIQNSSSS</sequence>
<dbReference type="EMBL" id="CAJVQC010034689">
    <property type="protein sequence ID" value="CAG8757042.1"/>
    <property type="molecule type" value="Genomic_DNA"/>
</dbReference>
<protein>
    <submittedName>
        <fullName evidence="1">15570_t:CDS:1</fullName>
    </submittedName>
</protein>
<reference evidence="1" key="1">
    <citation type="submission" date="2021-06" db="EMBL/GenBank/DDBJ databases">
        <authorList>
            <person name="Kallberg Y."/>
            <person name="Tangrot J."/>
            <person name="Rosling A."/>
        </authorList>
    </citation>
    <scope>NUCLEOTIDE SEQUENCE</scope>
    <source>
        <strain evidence="1">MA461A</strain>
    </source>
</reference>
<accession>A0ACA9QLT2</accession>
<keyword evidence="2" id="KW-1185">Reference proteome</keyword>
<feature type="non-terminal residue" evidence="1">
    <location>
        <position position="1"/>
    </location>
</feature>